<evidence type="ECO:0000256" key="1">
    <source>
        <dbReference type="ARBA" id="ARBA00004473"/>
    </source>
</evidence>
<dbReference type="Pfam" id="PF09465">
    <property type="entry name" value="LBR_tudor"/>
    <property type="match status" value="1"/>
</dbReference>
<evidence type="ECO:0000256" key="7">
    <source>
        <dbReference type="ARBA" id="ARBA00023136"/>
    </source>
</evidence>
<comment type="similarity">
    <text evidence="2">Belongs to the ERG4/ERG24 family.</text>
</comment>
<dbReference type="AlphaFoldDB" id="A0A8J8WFP7"/>
<reference evidence="13" key="1">
    <citation type="submission" date="2020-07" db="EMBL/GenBank/DDBJ databases">
        <title>The High-quality genome of the commercially important snow crab, Chionoecetes opilio.</title>
        <authorList>
            <person name="Jeong J.-H."/>
            <person name="Ryu S."/>
        </authorList>
    </citation>
    <scope>NUCLEOTIDE SEQUENCE</scope>
    <source>
        <strain evidence="13">MADBK_172401_WGS</strain>
        <tissue evidence="13">Digestive gland</tissue>
    </source>
</reference>
<keyword evidence="8 13" id="KW-0675">Receptor</keyword>
<dbReference type="InterPro" id="IPR019023">
    <property type="entry name" value="Lamin-B_rcpt_of_tudor"/>
</dbReference>
<accession>A0A8J8WFP7</accession>
<evidence type="ECO:0000256" key="9">
    <source>
        <dbReference type="ARBA" id="ARBA00023242"/>
    </source>
</evidence>
<feature type="transmembrane region" description="Helical" evidence="11">
    <location>
        <begin position="205"/>
        <end position="229"/>
    </location>
</feature>
<keyword evidence="9" id="KW-0539">Nucleus</keyword>
<feature type="region of interest" description="Disordered" evidence="10">
    <location>
        <begin position="58"/>
        <end position="101"/>
    </location>
</feature>
<evidence type="ECO:0000256" key="5">
    <source>
        <dbReference type="ARBA" id="ARBA00022989"/>
    </source>
</evidence>
<feature type="transmembrane region" description="Helical" evidence="11">
    <location>
        <begin position="476"/>
        <end position="494"/>
    </location>
</feature>
<dbReference type="GO" id="GO:0005789">
    <property type="term" value="C:endoplasmic reticulum membrane"/>
    <property type="evidence" value="ECO:0007669"/>
    <property type="project" value="TreeGrafter"/>
</dbReference>
<evidence type="ECO:0000256" key="2">
    <source>
        <dbReference type="ARBA" id="ARBA00005402"/>
    </source>
</evidence>
<keyword evidence="3" id="KW-0597">Phosphoprotein</keyword>
<keyword evidence="14" id="KW-1185">Reference proteome</keyword>
<dbReference type="GO" id="GO:0050613">
    <property type="term" value="F:Delta14-sterol reductase activity"/>
    <property type="evidence" value="ECO:0007669"/>
    <property type="project" value="TreeGrafter"/>
</dbReference>
<evidence type="ECO:0000313" key="13">
    <source>
        <dbReference type="EMBL" id="KAG0700699.1"/>
    </source>
</evidence>
<dbReference type="Pfam" id="PF01222">
    <property type="entry name" value="ERG4_ERG24"/>
    <property type="match status" value="1"/>
</dbReference>
<dbReference type="Gene3D" id="2.30.30.140">
    <property type="match status" value="1"/>
</dbReference>
<feature type="domain" description="Lamin-B receptor of TUDOR" evidence="12">
    <location>
        <begin position="4"/>
        <end position="52"/>
    </location>
</feature>
<feature type="transmembrane region" description="Helical" evidence="11">
    <location>
        <begin position="382"/>
        <end position="400"/>
    </location>
</feature>
<dbReference type="PROSITE" id="PS50244">
    <property type="entry name" value="S5A_REDUCTASE"/>
    <property type="match status" value="1"/>
</dbReference>
<evidence type="ECO:0000256" key="3">
    <source>
        <dbReference type="ARBA" id="ARBA00022553"/>
    </source>
</evidence>
<gene>
    <name evidence="13" type="primary">LBR</name>
    <name evidence="13" type="ORF">GWK47_025509</name>
</gene>
<evidence type="ECO:0000313" key="14">
    <source>
        <dbReference type="Proteomes" id="UP000770661"/>
    </source>
</evidence>
<keyword evidence="4 11" id="KW-0812">Transmembrane</keyword>
<organism evidence="13 14">
    <name type="scientific">Chionoecetes opilio</name>
    <name type="common">Atlantic snow crab</name>
    <name type="synonym">Cancer opilio</name>
    <dbReference type="NCBI Taxonomy" id="41210"/>
    <lineage>
        <taxon>Eukaryota</taxon>
        <taxon>Metazoa</taxon>
        <taxon>Ecdysozoa</taxon>
        <taxon>Arthropoda</taxon>
        <taxon>Crustacea</taxon>
        <taxon>Multicrustacea</taxon>
        <taxon>Malacostraca</taxon>
        <taxon>Eumalacostraca</taxon>
        <taxon>Eucarida</taxon>
        <taxon>Decapoda</taxon>
        <taxon>Pleocyemata</taxon>
        <taxon>Brachyura</taxon>
        <taxon>Eubrachyura</taxon>
        <taxon>Majoidea</taxon>
        <taxon>Majidae</taxon>
        <taxon>Chionoecetes</taxon>
    </lineage>
</organism>
<sequence>MSSFKVQEEVMARWPGSSLWFKGTVVDFNDIEYQVMFEDEAKSEYVIKHRDVKSMFDFRPRPRSVSRGRSRSRGRSSKGRSPARKSPARKSPGRPPKKKKEMELLLQKERERERLITTTTTVEEVTVVKRGSQEAEALVWVKNDSPMPTARPRLSRADLHTPRTSTPTRQSPRFTITDKPAPGLGSRLCGLPCKLGSLLKGVLCALIPSLATLLTLPAMAIMLAMPVVLNEMCTKNKCTVMELPSIPRSVRYYYDPLAVAIVAGFMVVQTLLCLVPLGRKVQPISRASVRCNGFVAVVATLAVVPVCLYMDYNILVVYSKYRHLMATSLVFGLVLALVGYILGHYAPRGTRNPAGNSGSFLADYFMGKEIAPVVLSLDLKFVLFRISCLSQIIINVLIVVRDLQSHPGQYSPTLLLAAIMQIFYAANWIWFEDAYFTTYEYQRQGFGLFLILGDLALPFILPIFTRFVLNHVRTELEWYWLTAIALLNLTGYTICRGANNQKHAFRSNPSNPALARLESLPTAAGTRLLVSGWWGLVRHPNYLGDILIFVSWALVCAVTIVPVKILLRLAFREGCLLKSDYEADGENITEVRLQKGRTAWCSKVFDLSDPRLPKHYSRPLALKKEKVRFSNALPWLLVALDVLFLVARTYEVEESCSRKYGAAWDSYTKRVKCRLIPKVF</sequence>
<feature type="transmembrane region" description="Helical" evidence="11">
    <location>
        <begin position="324"/>
        <end position="343"/>
    </location>
</feature>
<comment type="caution">
    <text evidence="13">The sequence shown here is derived from an EMBL/GenBank/DDBJ whole genome shotgun (WGS) entry which is preliminary data.</text>
</comment>
<evidence type="ECO:0000256" key="11">
    <source>
        <dbReference type="SAM" id="Phobius"/>
    </source>
</evidence>
<dbReference type="SUPFAM" id="SSF63748">
    <property type="entry name" value="Tudor/PWWP/MBT"/>
    <property type="match status" value="1"/>
</dbReference>
<dbReference type="InterPro" id="IPR001171">
    <property type="entry name" value="ERG24_DHCR-like"/>
</dbReference>
<evidence type="ECO:0000259" key="12">
    <source>
        <dbReference type="Pfam" id="PF09465"/>
    </source>
</evidence>
<dbReference type="Gene3D" id="1.20.120.1630">
    <property type="match status" value="1"/>
</dbReference>
<dbReference type="EMBL" id="JACEEZ010025448">
    <property type="protein sequence ID" value="KAG0700699.1"/>
    <property type="molecule type" value="Genomic_DNA"/>
</dbReference>
<dbReference type="PANTHER" id="PTHR21257:SF55">
    <property type="entry name" value="DELTA(14)-STEROL REDUCTASE LBR"/>
    <property type="match status" value="1"/>
</dbReference>
<proteinExistence type="inferred from homology"/>
<dbReference type="GO" id="GO:0005637">
    <property type="term" value="C:nuclear inner membrane"/>
    <property type="evidence" value="ECO:0007669"/>
    <property type="project" value="UniProtKB-SubCell"/>
</dbReference>
<dbReference type="GO" id="GO:0006695">
    <property type="term" value="P:cholesterol biosynthetic process"/>
    <property type="evidence" value="ECO:0007669"/>
    <property type="project" value="TreeGrafter"/>
</dbReference>
<feature type="transmembrane region" description="Helical" evidence="11">
    <location>
        <begin position="546"/>
        <end position="567"/>
    </location>
</feature>
<evidence type="ECO:0000256" key="4">
    <source>
        <dbReference type="ARBA" id="ARBA00022692"/>
    </source>
</evidence>
<evidence type="ECO:0000256" key="10">
    <source>
        <dbReference type="SAM" id="MobiDB-lite"/>
    </source>
</evidence>
<comment type="subcellular location">
    <subcellularLocation>
        <location evidence="1">Nucleus inner membrane</location>
        <topology evidence="1">Multi-pass membrane protein</topology>
    </subcellularLocation>
</comment>
<evidence type="ECO:0000256" key="6">
    <source>
        <dbReference type="ARBA" id="ARBA00023125"/>
    </source>
</evidence>
<name>A0A8J8WFP7_CHIOP</name>
<evidence type="ECO:0000256" key="8">
    <source>
        <dbReference type="ARBA" id="ARBA00023170"/>
    </source>
</evidence>
<feature type="transmembrane region" description="Helical" evidence="11">
    <location>
        <begin position="292"/>
        <end position="312"/>
    </location>
</feature>
<feature type="transmembrane region" description="Helical" evidence="11">
    <location>
        <begin position="412"/>
        <end position="431"/>
    </location>
</feature>
<keyword evidence="5 11" id="KW-1133">Transmembrane helix</keyword>
<dbReference type="OrthoDB" id="5326588at2759"/>
<dbReference type="GO" id="GO:0003677">
    <property type="term" value="F:DNA binding"/>
    <property type="evidence" value="ECO:0007669"/>
    <property type="project" value="UniProtKB-KW"/>
</dbReference>
<dbReference type="PANTHER" id="PTHR21257">
    <property type="entry name" value="DELTA(14)-STEROL REDUCTASE"/>
    <property type="match status" value="1"/>
</dbReference>
<protein>
    <submittedName>
        <fullName evidence="13">Lamin-B receptor</fullName>
    </submittedName>
</protein>
<dbReference type="Proteomes" id="UP000770661">
    <property type="component" value="Unassembled WGS sequence"/>
</dbReference>
<feature type="transmembrane region" description="Helical" evidence="11">
    <location>
        <begin position="446"/>
        <end position="469"/>
    </location>
</feature>
<keyword evidence="7 11" id="KW-0472">Membrane</keyword>
<feature type="compositionally biased region" description="Basic residues" evidence="10">
    <location>
        <begin position="61"/>
        <end position="99"/>
    </location>
</feature>
<feature type="transmembrane region" description="Helical" evidence="11">
    <location>
        <begin position="250"/>
        <end position="272"/>
    </location>
</feature>
<keyword evidence="6" id="KW-0238">DNA-binding</keyword>